<dbReference type="SUPFAM" id="SSF46785">
    <property type="entry name" value="Winged helix' DNA-binding domain"/>
    <property type="match status" value="1"/>
</dbReference>
<dbReference type="RefSeq" id="WP_091288806.1">
    <property type="nucleotide sequence ID" value="NZ_FNON01000002.1"/>
</dbReference>
<dbReference type="Gene3D" id="1.10.10.10">
    <property type="entry name" value="Winged helix-like DNA-binding domain superfamily/Winged helix DNA-binding domain"/>
    <property type="match status" value="1"/>
</dbReference>
<dbReference type="Proteomes" id="UP000199515">
    <property type="component" value="Unassembled WGS sequence"/>
</dbReference>
<dbReference type="InterPro" id="IPR036388">
    <property type="entry name" value="WH-like_DNA-bd_sf"/>
</dbReference>
<keyword evidence="1" id="KW-0238">DNA-binding</keyword>
<gene>
    <name evidence="1" type="ORF">SAMN05421504_102990</name>
</gene>
<sequence length="127" mass="14239">MKPIGYWFSHLHQLLESSFADALAEDGLTRRHWQVLNTIASGARTSEAVDEALAPFGSSMKPIVDDLIERGWVADGQLTEAGQAAFERARAKIQKQRELVTEGISDEDYRTTHDVLERMARNLTKTP</sequence>
<dbReference type="EMBL" id="FNON01000002">
    <property type="protein sequence ID" value="SDX31020.1"/>
    <property type="molecule type" value="Genomic_DNA"/>
</dbReference>
<name>A0A1H3AMQ3_9PSEU</name>
<protein>
    <submittedName>
        <fullName evidence="1">DNA-binding transcriptional regulator, MarR family</fullName>
    </submittedName>
</protein>
<dbReference type="GO" id="GO:0003677">
    <property type="term" value="F:DNA binding"/>
    <property type="evidence" value="ECO:0007669"/>
    <property type="project" value="UniProtKB-KW"/>
</dbReference>
<reference evidence="1 2" key="1">
    <citation type="submission" date="2016-10" db="EMBL/GenBank/DDBJ databases">
        <authorList>
            <person name="de Groot N.N."/>
        </authorList>
    </citation>
    <scope>NUCLEOTIDE SEQUENCE [LARGE SCALE GENOMIC DNA]</scope>
    <source>
        <strain evidence="1 2">CPCC 202699</strain>
    </source>
</reference>
<dbReference type="OrthoDB" id="3697068at2"/>
<organism evidence="1 2">
    <name type="scientific">Amycolatopsis xylanica</name>
    <dbReference type="NCBI Taxonomy" id="589385"/>
    <lineage>
        <taxon>Bacteria</taxon>
        <taxon>Bacillati</taxon>
        <taxon>Actinomycetota</taxon>
        <taxon>Actinomycetes</taxon>
        <taxon>Pseudonocardiales</taxon>
        <taxon>Pseudonocardiaceae</taxon>
        <taxon>Amycolatopsis</taxon>
    </lineage>
</organism>
<dbReference type="STRING" id="589385.SAMN05421504_102990"/>
<dbReference type="InterPro" id="IPR036390">
    <property type="entry name" value="WH_DNA-bd_sf"/>
</dbReference>
<keyword evidence="2" id="KW-1185">Reference proteome</keyword>
<dbReference type="AlphaFoldDB" id="A0A1H3AMQ3"/>
<evidence type="ECO:0000313" key="1">
    <source>
        <dbReference type="EMBL" id="SDX31020.1"/>
    </source>
</evidence>
<proteinExistence type="predicted"/>
<accession>A0A1H3AMQ3</accession>
<evidence type="ECO:0000313" key="2">
    <source>
        <dbReference type="Proteomes" id="UP000199515"/>
    </source>
</evidence>